<dbReference type="Proteomes" id="UP001231189">
    <property type="component" value="Unassembled WGS sequence"/>
</dbReference>
<organism evidence="8 9">
    <name type="scientific">Lolium multiflorum</name>
    <name type="common">Italian ryegrass</name>
    <name type="synonym">Lolium perenne subsp. multiflorum</name>
    <dbReference type="NCBI Taxonomy" id="4521"/>
    <lineage>
        <taxon>Eukaryota</taxon>
        <taxon>Viridiplantae</taxon>
        <taxon>Streptophyta</taxon>
        <taxon>Embryophyta</taxon>
        <taxon>Tracheophyta</taxon>
        <taxon>Spermatophyta</taxon>
        <taxon>Magnoliopsida</taxon>
        <taxon>Liliopsida</taxon>
        <taxon>Poales</taxon>
        <taxon>Poaceae</taxon>
        <taxon>BOP clade</taxon>
        <taxon>Pooideae</taxon>
        <taxon>Poodae</taxon>
        <taxon>Poeae</taxon>
        <taxon>Poeae Chloroplast Group 2 (Poeae type)</taxon>
        <taxon>Loliodinae</taxon>
        <taxon>Loliinae</taxon>
        <taxon>Lolium</taxon>
    </lineage>
</organism>
<keyword evidence="2 4" id="KW-0863">Zinc-finger</keyword>
<dbReference type="InterPro" id="IPR043502">
    <property type="entry name" value="DNA/RNA_pol_sf"/>
</dbReference>
<sequence>MFDGIRKKVLVSNDDKRTGAAKARWVICPTYAEILEENKKWSRMYISKKYVDGLSEVTNVTDKTYVVNLTARTCGCKRWDLGGIPCSHAVSAIYKAFLHPEDFVNDFFKKPIEATSAALVSATPEPAPAATQSSLAHAPPATRASSSTAPATPWKKKTAQAPATPWKKNTTQAPAAPKRKAISSLAAAPPKKKATSTKASTTTGAPAPGATPRAYAPSTAARAPAPAAAARAPTGAPASFRAPRPAREKKEVTRMKGYLIASNIDNLTLTDIKKGGLTSRLNFGVISLIPKVHGTDTIKQFKPIALINVIFKFVAKAYATRLAPLAHRTIDRSQSAFIKGRCLHEGVLALHEIAHELRVKKLKGLLLKLDFEKAFDQVSWDFLREVLLRKGFSPMIVHRLMQLVSGGQTVVNVNGVIGENFRNARGVRQGDPLSPILFDFMVDSLAAIIARATESGHLKGVVPHLIPGGITHLQYADDTLILIEPSDMGLANLKLLLLCFENMLGLKINFAKSEAVVTGVPDLDRQRVADALNCKLGSLPLHYLGLPVSDRPLSVADWNFLTEKVGHRVEPWKGLFLASAGRLELTNSCLSSLPLFAMGLYLLHDTTHAVMEKHRSRFFWEGVGPKRKYHMVDWATVCKPRAFGGLGILNNKFMNIALMLKWIWKIYQNEEGL</sequence>
<protein>
    <submittedName>
        <fullName evidence="8">Uncharacterized protein</fullName>
    </submittedName>
</protein>
<evidence type="ECO:0000256" key="4">
    <source>
        <dbReference type="PROSITE-ProRule" id="PRU00325"/>
    </source>
</evidence>
<comment type="caution">
    <text evidence="8">The sequence shown here is derived from an EMBL/GenBank/DDBJ whole genome shotgun (WGS) entry which is preliminary data.</text>
</comment>
<dbReference type="Pfam" id="PF04434">
    <property type="entry name" value="SWIM"/>
    <property type="match status" value="1"/>
</dbReference>
<feature type="compositionally biased region" description="Low complexity" evidence="5">
    <location>
        <begin position="196"/>
        <end position="243"/>
    </location>
</feature>
<evidence type="ECO:0000259" key="7">
    <source>
        <dbReference type="PROSITE" id="PS50966"/>
    </source>
</evidence>
<keyword evidence="1" id="KW-0479">Metal-binding</keyword>
<dbReference type="PROSITE" id="PS50966">
    <property type="entry name" value="ZF_SWIM"/>
    <property type="match status" value="1"/>
</dbReference>
<dbReference type="SMART" id="SM00575">
    <property type="entry name" value="ZnF_PMZ"/>
    <property type="match status" value="1"/>
</dbReference>
<dbReference type="InterPro" id="IPR006564">
    <property type="entry name" value="Znf_PMZ"/>
</dbReference>
<dbReference type="PANTHER" id="PTHR33116">
    <property type="entry name" value="REVERSE TRANSCRIPTASE ZINC-BINDING DOMAIN-CONTAINING PROTEIN-RELATED-RELATED"/>
    <property type="match status" value="1"/>
</dbReference>
<evidence type="ECO:0000256" key="5">
    <source>
        <dbReference type="SAM" id="MobiDB-lite"/>
    </source>
</evidence>
<evidence type="ECO:0000313" key="8">
    <source>
        <dbReference type="EMBL" id="KAK1685344.1"/>
    </source>
</evidence>
<feature type="region of interest" description="Disordered" evidence="5">
    <location>
        <begin position="123"/>
        <end position="252"/>
    </location>
</feature>
<evidence type="ECO:0000313" key="9">
    <source>
        <dbReference type="Proteomes" id="UP001231189"/>
    </source>
</evidence>
<gene>
    <name evidence="8" type="ORF">QYE76_046192</name>
</gene>
<evidence type="ECO:0000259" key="6">
    <source>
        <dbReference type="PROSITE" id="PS50878"/>
    </source>
</evidence>
<dbReference type="Pfam" id="PF00078">
    <property type="entry name" value="RVT_1"/>
    <property type="match status" value="1"/>
</dbReference>
<feature type="domain" description="Reverse transcriptase" evidence="6">
    <location>
        <begin position="270"/>
        <end position="548"/>
    </location>
</feature>
<evidence type="ECO:0000256" key="3">
    <source>
        <dbReference type="ARBA" id="ARBA00022833"/>
    </source>
</evidence>
<accession>A0AAD8TLN5</accession>
<feature type="compositionally biased region" description="Low complexity" evidence="5">
    <location>
        <begin position="136"/>
        <end position="153"/>
    </location>
</feature>
<dbReference type="InterPro" id="IPR000477">
    <property type="entry name" value="RT_dom"/>
</dbReference>
<name>A0AAD8TLN5_LOLMU</name>
<dbReference type="PANTHER" id="PTHR33116:SF87">
    <property type="entry name" value="OS01G0158850 PROTEIN"/>
    <property type="match status" value="1"/>
</dbReference>
<proteinExistence type="predicted"/>
<dbReference type="AlphaFoldDB" id="A0AAD8TLN5"/>
<feature type="domain" description="SWIM-type" evidence="7">
    <location>
        <begin position="65"/>
        <end position="97"/>
    </location>
</feature>
<reference evidence="8" key="1">
    <citation type="submission" date="2023-07" db="EMBL/GenBank/DDBJ databases">
        <title>A chromosome-level genome assembly of Lolium multiflorum.</title>
        <authorList>
            <person name="Chen Y."/>
            <person name="Copetti D."/>
            <person name="Kolliker R."/>
            <person name="Studer B."/>
        </authorList>
    </citation>
    <scope>NUCLEOTIDE SEQUENCE</scope>
    <source>
        <strain evidence="8">02402/16</strain>
        <tissue evidence="8">Leaf</tissue>
    </source>
</reference>
<keyword evidence="9" id="KW-1185">Reference proteome</keyword>
<dbReference type="CDD" id="cd01650">
    <property type="entry name" value="RT_nLTR_like"/>
    <property type="match status" value="1"/>
</dbReference>
<dbReference type="PROSITE" id="PS50878">
    <property type="entry name" value="RT_POL"/>
    <property type="match status" value="1"/>
</dbReference>
<dbReference type="EMBL" id="JAUUTY010000002">
    <property type="protein sequence ID" value="KAK1685344.1"/>
    <property type="molecule type" value="Genomic_DNA"/>
</dbReference>
<evidence type="ECO:0000256" key="2">
    <source>
        <dbReference type="ARBA" id="ARBA00022771"/>
    </source>
</evidence>
<dbReference type="GO" id="GO:0008270">
    <property type="term" value="F:zinc ion binding"/>
    <property type="evidence" value="ECO:0007669"/>
    <property type="project" value="UniProtKB-KW"/>
</dbReference>
<keyword evidence="3" id="KW-0862">Zinc</keyword>
<evidence type="ECO:0000256" key="1">
    <source>
        <dbReference type="ARBA" id="ARBA00022723"/>
    </source>
</evidence>
<dbReference type="SUPFAM" id="SSF56672">
    <property type="entry name" value="DNA/RNA polymerases"/>
    <property type="match status" value="1"/>
</dbReference>
<dbReference type="InterPro" id="IPR007527">
    <property type="entry name" value="Znf_SWIM"/>
</dbReference>